<keyword evidence="1" id="KW-1133">Transmembrane helix</keyword>
<keyword evidence="4" id="KW-1185">Reference proteome</keyword>
<dbReference type="SUPFAM" id="SSF54427">
    <property type="entry name" value="NTF2-like"/>
    <property type="match status" value="1"/>
</dbReference>
<dbReference type="EMBL" id="LNYK01000007">
    <property type="protein sequence ID" value="KTD22629.1"/>
    <property type="molecule type" value="Genomic_DNA"/>
</dbReference>
<evidence type="ECO:0000256" key="1">
    <source>
        <dbReference type="SAM" id="Phobius"/>
    </source>
</evidence>
<accession>A0A0W0VRJ5</accession>
<dbReference type="PATRIC" id="fig|45068.5.peg.543"/>
<dbReference type="Proteomes" id="UP000054997">
    <property type="component" value="Unassembled WGS sequence"/>
</dbReference>
<dbReference type="RefSeq" id="WP_058528513.1">
    <property type="nucleotide sequence ID" value="NZ_CAAAHZ010000001.1"/>
</dbReference>
<proteinExistence type="predicted"/>
<comment type="caution">
    <text evidence="3">The sequence shown here is derived from an EMBL/GenBank/DDBJ whole genome shotgun (WGS) entry which is preliminary data.</text>
</comment>
<dbReference type="PANTHER" id="PTHR41542:SF1">
    <property type="entry name" value="BLL5807 PROTEIN"/>
    <property type="match status" value="1"/>
</dbReference>
<keyword evidence="1 3" id="KW-0812">Transmembrane</keyword>
<feature type="transmembrane region" description="Helical" evidence="1">
    <location>
        <begin position="64"/>
        <end position="83"/>
    </location>
</feature>
<dbReference type="STRING" id="45068.Llon_0503"/>
<name>A0A0W0VRJ5_9GAMM</name>
<reference evidence="3 4" key="1">
    <citation type="submission" date="2015-11" db="EMBL/GenBank/DDBJ databases">
        <title>Genomic analysis of 38 Legionella species identifies large and diverse effector repertoires.</title>
        <authorList>
            <person name="Burstein D."/>
            <person name="Amaro F."/>
            <person name="Zusman T."/>
            <person name="Lifshitz Z."/>
            <person name="Cohen O."/>
            <person name="Gilbert J.A."/>
            <person name="Pupko T."/>
            <person name="Shuman H.A."/>
            <person name="Segal G."/>
        </authorList>
    </citation>
    <scope>NUCLEOTIDE SEQUENCE [LARGE SCALE GENOMIC DNA]</scope>
    <source>
        <strain evidence="3 4">ATCC 49505</strain>
    </source>
</reference>
<evidence type="ECO:0000313" key="3">
    <source>
        <dbReference type="EMBL" id="KTD22629.1"/>
    </source>
</evidence>
<organism evidence="3 4">
    <name type="scientific">Legionella londiniensis</name>
    <dbReference type="NCBI Taxonomy" id="45068"/>
    <lineage>
        <taxon>Bacteria</taxon>
        <taxon>Pseudomonadati</taxon>
        <taxon>Pseudomonadota</taxon>
        <taxon>Gammaproteobacteria</taxon>
        <taxon>Legionellales</taxon>
        <taxon>Legionellaceae</taxon>
        <taxon>Legionella</taxon>
    </lineage>
</organism>
<dbReference type="SMART" id="SM00978">
    <property type="entry name" value="Tim44"/>
    <property type="match status" value="1"/>
</dbReference>
<protein>
    <submittedName>
        <fullName evidence="3">Transmembrane protein</fullName>
    </submittedName>
</protein>
<dbReference type="InterPro" id="IPR032710">
    <property type="entry name" value="NTF2-like_dom_sf"/>
</dbReference>
<dbReference type="AlphaFoldDB" id="A0A0W0VRJ5"/>
<keyword evidence="1" id="KW-0472">Membrane</keyword>
<dbReference type="PANTHER" id="PTHR41542">
    <property type="entry name" value="BLL5807 PROTEIN"/>
    <property type="match status" value="1"/>
</dbReference>
<dbReference type="InterPro" id="IPR007379">
    <property type="entry name" value="Tim44-like_dom"/>
</dbReference>
<feature type="domain" description="Tim44-like" evidence="2">
    <location>
        <begin position="132"/>
        <end position="257"/>
    </location>
</feature>
<gene>
    <name evidence="3" type="ORF">Llon_0503</name>
</gene>
<dbReference type="OrthoDB" id="5298777at2"/>
<dbReference type="Pfam" id="PF04280">
    <property type="entry name" value="Tim44"/>
    <property type="match status" value="1"/>
</dbReference>
<evidence type="ECO:0000313" key="4">
    <source>
        <dbReference type="Proteomes" id="UP000054997"/>
    </source>
</evidence>
<evidence type="ECO:0000259" key="2">
    <source>
        <dbReference type="SMART" id="SM00978"/>
    </source>
</evidence>
<sequence length="261" mass="28801">MKKLFSCVLIVLLGYGLLISDAAAKRFGGGRSFGVQRSHHSYTKPAPKNQQHKHANQQSRLGKWGGVLGGLLIGGLLASLFMGHGLATGIISWLILGSLILFALMLFRRKLQPGYASAASSRDAPYTHGAYEPAGYSSSPEEFEAEAFLREAKVKFLRLQAAYDQKNLHDLRTFTAPEVFAEIKMQMDDRGDSANITEVSQLDTELLDISKEAGGYIASVRFSGMMTENGDRSYFSEIWHFRKFSGRNEWVVGGIQQEGSL</sequence>
<feature type="transmembrane region" description="Helical" evidence="1">
    <location>
        <begin position="90"/>
        <end position="107"/>
    </location>
</feature>